<evidence type="ECO:0000313" key="6">
    <source>
        <dbReference type="Proteomes" id="UP000272627"/>
    </source>
</evidence>
<dbReference type="AlphaFoldDB" id="A0A3M3AKU2"/>
<feature type="region of interest" description="Disordered" evidence="2">
    <location>
        <begin position="957"/>
        <end position="980"/>
    </location>
</feature>
<keyword evidence="1" id="KW-0175">Coiled coil</keyword>
<dbReference type="Gene3D" id="3.40.50.300">
    <property type="entry name" value="P-loop containing nucleotide triphosphate hydrolases"/>
    <property type="match status" value="2"/>
</dbReference>
<evidence type="ECO:0000256" key="2">
    <source>
        <dbReference type="SAM" id="MobiDB-lite"/>
    </source>
</evidence>
<dbReference type="PANTHER" id="PTHR32182:SF22">
    <property type="entry name" value="ATP-DEPENDENT ENDONUCLEASE, OLD FAMILY-RELATED"/>
    <property type="match status" value="1"/>
</dbReference>
<feature type="coiled-coil region" evidence="1">
    <location>
        <begin position="922"/>
        <end position="949"/>
    </location>
</feature>
<evidence type="ECO:0000313" key="5">
    <source>
        <dbReference type="EMBL" id="RMO64431.1"/>
    </source>
</evidence>
<accession>A0A3M3AKU2</accession>
<proteinExistence type="predicted"/>
<dbReference type="PANTHER" id="PTHR32182">
    <property type="entry name" value="DNA REPLICATION AND REPAIR PROTEIN RECF"/>
    <property type="match status" value="1"/>
</dbReference>
<dbReference type="GO" id="GO:0000731">
    <property type="term" value="P:DNA synthesis involved in DNA repair"/>
    <property type="evidence" value="ECO:0007669"/>
    <property type="project" value="TreeGrafter"/>
</dbReference>
<name>A0A3M3AKU2_PSEA0</name>
<dbReference type="GO" id="GO:0016887">
    <property type="term" value="F:ATP hydrolysis activity"/>
    <property type="evidence" value="ECO:0007669"/>
    <property type="project" value="InterPro"/>
</dbReference>
<evidence type="ECO:0000313" key="4">
    <source>
        <dbReference type="EMBL" id="RMM01105.1"/>
    </source>
</evidence>
<evidence type="ECO:0000256" key="1">
    <source>
        <dbReference type="SAM" id="Coils"/>
    </source>
</evidence>
<evidence type="ECO:0000313" key="7">
    <source>
        <dbReference type="Proteomes" id="UP000275613"/>
    </source>
</evidence>
<organism evidence="4 6">
    <name type="scientific">Pseudomonas amygdali pv. eriobotryae</name>
    <dbReference type="NCBI Taxonomy" id="129137"/>
    <lineage>
        <taxon>Bacteria</taxon>
        <taxon>Pseudomonadati</taxon>
        <taxon>Pseudomonadota</taxon>
        <taxon>Gammaproteobacteria</taxon>
        <taxon>Pseudomonadales</taxon>
        <taxon>Pseudomonadaceae</taxon>
        <taxon>Pseudomonas</taxon>
        <taxon>Pseudomonas amygdali</taxon>
    </lineage>
</organism>
<dbReference type="SUPFAM" id="SSF52540">
    <property type="entry name" value="P-loop containing nucleoside triphosphate hydrolases"/>
    <property type="match status" value="1"/>
</dbReference>
<dbReference type="GO" id="GO:0005524">
    <property type="term" value="F:ATP binding"/>
    <property type="evidence" value="ECO:0007669"/>
    <property type="project" value="InterPro"/>
</dbReference>
<dbReference type="EMBL" id="RBOA01000186">
    <property type="protein sequence ID" value="RMM01105.1"/>
    <property type="molecule type" value="Genomic_DNA"/>
</dbReference>
<dbReference type="InterPro" id="IPR027417">
    <property type="entry name" value="P-loop_NTPase"/>
</dbReference>
<dbReference type="InterPro" id="IPR038729">
    <property type="entry name" value="Rad50/SbcC_AAA"/>
</dbReference>
<gene>
    <name evidence="5" type="ORF">ALQ39_04086</name>
    <name evidence="4" type="ORF">ALQ86_01366</name>
</gene>
<comment type="caution">
    <text evidence="4">The sequence shown here is derived from an EMBL/GenBank/DDBJ whole genome shotgun (WGS) entry which is preliminary data.</text>
</comment>
<dbReference type="Proteomes" id="UP000272627">
    <property type="component" value="Unassembled WGS sequence"/>
</dbReference>
<dbReference type="GO" id="GO:0006302">
    <property type="term" value="P:double-strand break repair"/>
    <property type="evidence" value="ECO:0007669"/>
    <property type="project" value="InterPro"/>
</dbReference>
<dbReference type="EMBL" id="RBPV01000080">
    <property type="protein sequence ID" value="RMO64431.1"/>
    <property type="molecule type" value="Genomic_DNA"/>
</dbReference>
<reference evidence="6 7" key="1">
    <citation type="submission" date="2018-08" db="EMBL/GenBank/DDBJ databases">
        <title>Recombination of ecologically and evolutionarily significant loci maintains genetic cohesion in the Pseudomonas syringae species complex.</title>
        <authorList>
            <person name="Dillon M."/>
            <person name="Thakur S."/>
            <person name="Almeida R.N.D."/>
            <person name="Weir B.S."/>
            <person name="Guttman D.S."/>
        </authorList>
    </citation>
    <scope>NUCLEOTIDE SEQUENCE [LARGE SCALE GENOMIC DNA]</scope>
    <source>
        <strain evidence="5 7">ICMP 4316</strain>
        <strain evidence="4 6">ICMP 8636</strain>
    </source>
</reference>
<sequence>MSRYADTHHGGSPMSQYLLSFARQNLEGRSDAYLVLLWCTYKAYQSKGRYSDHIKNHISTSADALLGRDYQRLAARFKRVLDSRPELDTVAPTALSRIDYLRVKNFRGFGEFGSDDLGTTLHFSKLKNIFYAPNGGGKSSLCEALEIGATGAIKEALRRKTKIKQYIARGANRPVLTLMGTNKAKVTQNLAWSSCFIDRNRLQEFSLLGSRDTGSNEGDVVATLFGLEELQEVISRFVRPESFVLKDYRRADRADELEVLERTRSEIAQERRTHLADLKACVVKVCNLLGLRTDQDYYVPFRTRRLPKLVESMIRKAERLRAATPPVVYTATQVARTCAIAERLLSRKQAIEVEFLKRASDVNYQAIYLALQALEPDSPGQTCPACLTPLDRVVENPFKRAQHELEELSTLERLRQSKRRNEARIARLASAIATVAGGVKSNAQAGVPCDVPMDALSAELGNFHSATDRAEIGARVLELFVTVRKSHAVAIEAYLHACRAKHEEVAQAEVQAAGLDSRTNTLKQLHATLEQLFKEKKTLLYSFKLVNDKLKDLSSKRKALLDDATDNTHFNQLLLNLEAEYGNLYRDLQDFKLGLEKARIVGIETQAAEYYRSINNHDEDHEQIQSLSFEKDGNGYRIRITDLNGAALDAFAVLSEGHLRSLGLSLLLAMAQKNNYPLIVFDDVVNAIDSDHRSNIIDLFFDDPYLSRVQMVVTTHDRLFWERFCIIAARHTQADQILSNVLTYTNKGIVVVDHSPGFQQKIHKALSVYDVRQALVYCRIWFESMVLEYCIDKRLSITAHFGKLSVKSNMFLQVSLEQTFALVEPHINYDLTHFDFIKNDLVNWRGQNQEHHAFDEGSLNFVHSKTSMEVVRIYDAIRMLECQLFTARKKHSTQALQVELKAKIEWHRKKLPGYAKAPPAVQQERRAVLEALERRADELDEELQFIERCLASIALRDDTSPPPAELPSAANTDDALAAEG</sequence>
<dbReference type="Proteomes" id="UP000275613">
    <property type="component" value="Unassembled WGS sequence"/>
</dbReference>
<protein>
    <recommendedName>
        <fullName evidence="3">Rad50/SbcC-type AAA domain-containing protein</fullName>
    </recommendedName>
</protein>
<feature type="domain" description="Rad50/SbcC-type AAA" evidence="3">
    <location>
        <begin position="101"/>
        <end position="187"/>
    </location>
</feature>
<dbReference type="Pfam" id="PF13476">
    <property type="entry name" value="AAA_23"/>
    <property type="match status" value="1"/>
</dbReference>
<evidence type="ECO:0000259" key="3">
    <source>
        <dbReference type="Pfam" id="PF13476"/>
    </source>
</evidence>